<organism evidence="2 3">
    <name type="scientific">Trifolium medium</name>
    <dbReference type="NCBI Taxonomy" id="97028"/>
    <lineage>
        <taxon>Eukaryota</taxon>
        <taxon>Viridiplantae</taxon>
        <taxon>Streptophyta</taxon>
        <taxon>Embryophyta</taxon>
        <taxon>Tracheophyta</taxon>
        <taxon>Spermatophyta</taxon>
        <taxon>Magnoliopsida</taxon>
        <taxon>eudicotyledons</taxon>
        <taxon>Gunneridae</taxon>
        <taxon>Pentapetalae</taxon>
        <taxon>rosids</taxon>
        <taxon>fabids</taxon>
        <taxon>Fabales</taxon>
        <taxon>Fabaceae</taxon>
        <taxon>Papilionoideae</taxon>
        <taxon>50 kb inversion clade</taxon>
        <taxon>NPAAA clade</taxon>
        <taxon>Hologalegina</taxon>
        <taxon>IRL clade</taxon>
        <taxon>Trifolieae</taxon>
        <taxon>Trifolium</taxon>
    </lineage>
</organism>
<feature type="compositionally biased region" description="Acidic residues" evidence="1">
    <location>
        <begin position="65"/>
        <end position="80"/>
    </location>
</feature>
<feature type="compositionally biased region" description="Polar residues" evidence="1">
    <location>
        <begin position="258"/>
        <end position="274"/>
    </location>
</feature>
<feature type="non-terminal residue" evidence="2">
    <location>
        <position position="312"/>
    </location>
</feature>
<protein>
    <submittedName>
        <fullName evidence="2">Uncharacterized protein</fullName>
    </submittedName>
</protein>
<dbReference type="Proteomes" id="UP000265520">
    <property type="component" value="Unassembled WGS sequence"/>
</dbReference>
<evidence type="ECO:0000313" key="3">
    <source>
        <dbReference type="Proteomes" id="UP000265520"/>
    </source>
</evidence>
<dbReference type="EMBL" id="LXQA010032852">
    <property type="protein sequence ID" value="MCH96640.1"/>
    <property type="molecule type" value="Genomic_DNA"/>
</dbReference>
<evidence type="ECO:0000256" key="1">
    <source>
        <dbReference type="SAM" id="MobiDB-lite"/>
    </source>
</evidence>
<evidence type="ECO:0000313" key="2">
    <source>
        <dbReference type="EMBL" id="MCH96640.1"/>
    </source>
</evidence>
<feature type="region of interest" description="Disordered" evidence="1">
    <location>
        <begin position="254"/>
        <end position="312"/>
    </location>
</feature>
<feature type="compositionally biased region" description="Basic and acidic residues" evidence="1">
    <location>
        <begin position="172"/>
        <end position="188"/>
    </location>
</feature>
<proteinExistence type="predicted"/>
<name>A0A392NA02_9FABA</name>
<sequence length="312" mass="34561">MQLKSPGRAVHKPYIPLPRPPRQSRLNHRDNLKRIRDKTLESEGGRRFPPSANVGYTVLRLTSDSESEFQFSDDDYDDDAGSIFHEKIEARNDTVAQNTSESHTEPATSDSNPPKPKTSSPKHVPLSEVIKHQDGNDSCVEDFNRPQADHSSSSSDLPELISLDEVSSSHVVNREPESEDTKITDHSENSLPGHLSELMTLDGNQILVRESSEKSVDVTQAHDAGLVSKENLKVSEKINIMKDASTQTDLMVCDSAPLSPTQEKSSNASKSSITTEEREVPGFVIEQPPSKEVNKVEEEQEQSPPSHNTSLY</sequence>
<feature type="region of interest" description="Disordered" evidence="1">
    <location>
        <begin position="65"/>
        <end position="192"/>
    </location>
</feature>
<feature type="region of interest" description="Disordered" evidence="1">
    <location>
        <begin position="1"/>
        <end position="31"/>
    </location>
</feature>
<accession>A0A392NA02</accession>
<reference evidence="2 3" key="1">
    <citation type="journal article" date="2018" name="Front. Plant Sci.">
        <title>Red Clover (Trifolium pratense) and Zigzag Clover (T. medium) - A Picture of Genomic Similarities and Differences.</title>
        <authorList>
            <person name="Dluhosova J."/>
            <person name="Istvanek J."/>
            <person name="Nedelnik J."/>
            <person name="Repkova J."/>
        </authorList>
    </citation>
    <scope>NUCLEOTIDE SEQUENCE [LARGE SCALE GENOMIC DNA]</scope>
    <source>
        <strain evidence="3">cv. 10/8</strain>
        <tissue evidence="2">Leaf</tissue>
    </source>
</reference>
<keyword evidence="3" id="KW-1185">Reference proteome</keyword>
<comment type="caution">
    <text evidence="2">The sequence shown here is derived from an EMBL/GenBank/DDBJ whole genome shotgun (WGS) entry which is preliminary data.</text>
</comment>
<feature type="compositionally biased region" description="Low complexity" evidence="1">
    <location>
        <begin position="109"/>
        <end position="122"/>
    </location>
</feature>
<feature type="compositionally biased region" description="Polar residues" evidence="1">
    <location>
        <begin position="94"/>
        <end position="108"/>
    </location>
</feature>
<dbReference type="AlphaFoldDB" id="A0A392NA02"/>